<dbReference type="PANTHER" id="PTHR11557">
    <property type="entry name" value="PORPHOBILINOGEN DEAMINASE"/>
    <property type="match status" value="1"/>
</dbReference>
<reference evidence="8" key="1">
    <citation type="journal article" date="2016" name="Nat. Commun.">
        <title>The Gonium pectorale genome demonstrates co-option of cell cycle regulation during the evolution of multicellularity.</title>
        <authorList>
            <person name="Hanschen E.R."/>
            <person name="Marriage T.N."/>
            <person name="Ferris P.J."/>
            <person name="Hamaji T."/>
            <person name="Toyoda A."/>
            <person name="Fujiyama A."/>
            <person name="Neme R."/>
            <person name="Noguchi H."/>
            <person name="Minakuchi Y."/>
            <person name="Suzuki M."/>
            <person name="Kawai-Toyooka H."/>
            <person name="Smith D.R."/>
            <person name="Sparks H."/>
            <person name="Anderson J."/>
            <person name="Bakaric R."/>
            <person name="Luria V."/>
            <person name="Karger A."/>
            <person name="Kirschner M.W."/>
            <person name="Durand P.M."/>
            <person name="Michod R.E."/>
            <person name="Nozaki H."/>
            <person name="Olson B.J."/>
        </authorList>
    </citation>
    <scope>NUCLEOTIDE SEQUENCE [LARGE SCALE GENOMIC DNA]</scope>
    <source>
        <strain evidence="8">NIES-2863</strain>
    </source>
</reference>
<organism evidence="7 8">
    <name type="scientific">Gonium pectorale</name>
    <name type="common">Green alga</name>
    <dbReference type="NCBI Taxonomy" id="33097"/>
    <lineage>
        <taxon>Eukaryota</taxon>
        <taxon>Viridiplantae</taxon>
        <taxon>Chlorophyta</taxon>
        <taxon>core chlorophytes</taxon>
        <taxon>Chlorophyceae</taxon>
        <taxon>CS clade</taxon>
        <taxon>Chlamydomonadales</taxon>
        <taxon>Volvocaceae</taxon>
        <taxon>Gonium</taxon>
    </lineage>
</organism>
<sequence>MLQARRLTDVGGPTRVQQLLYAAAQLRGETLELSTLEVSTTGDTSPSVPLRSLGAGAFTEALDAAVAEGSADAAVHSLKDAPAALRPGLVLAACLPRADPRDVLIANDGARSLGELVPGSRVGTSSSRRAAQIRHAYPHLQVVQLRGNVDARLEKLRAREISATVLALAGLERLGVSHVASAVLSTDEMLPAACQGAVGVVCREDDPWVRGLLSSFSHGPTMLELAAERACLAALLGSEEAARGGQAFPDIAWACNVRYSDAPAGASGPEAGGDSRGGGGYLDLDCFVSDLEGTQLLRYTEFQRQVSGVDDAEELGSLYGSILRMTAAGQGWLPQ</sequence>
<dbReference type="STRING" id="33097.A0A150GY41"/>
<accession>A0A150GY41</accession>
<gene>
    <name evidence="7" type="ORF">GPECTOR_5g35</name>
</gene>
<dbReference type="SUPFAM" id="SSF53850">
    <property type="entry name" value="Periplasmic binding protein-like II"/>
    <property type="match status" value="1"/>
</dbReference>
<evidence type="ECO:0000313" key="7">
    <source>
        <dbReference type="EMBL" id="KXZ54260.1"/>
    </source>
</evidence>
<keyword evidence="4" id="KW-0808">Transferase</keyword>
<dbReference type="EMBL" id="LSYV01000006">
    <property type="protein sequence ID" value="KXZ54260.1"/>
    <property type="molecule type" value="Genomic_DNA"/>
</dbReference>
<evidence type="ECO:0000256" key="2">
    <source>
        <dbReference type="ARBA" id="ARBA00005638"/>
    </source>
</evidence>
<dbReference type="OrthoDB" id="564646at2759"/>
<dbReference type="InterPro" id="IPR000860">
    <property type="entry name" value="HemC"/>
</dbReference>
<evidence type="ECO:0000259" key="6">
    <source>
        <dbReference type="Pfam" id="PF01379"/>
    </source>
</evidence>
<evidence type="ECO:0000256" key="1">
    <source>
        <dbReference type="ARBA" id="ARBA00001916"/>
    </source>
</evidence>
<dbReference type="AlphaFoldDB" id="A0A150GY41"/>
<evidence type="ECO:0000256" key="5">
    <source>
        <dbReference type="ARBA" id="ARBA00023244"/>
    </source>
</evidence>
<dbReference type="FunFam" id="3.40.190.10:FF:000005">
    <property type="entry name" value="Porphobilinogen deaminase"/>
    <property type="match status" value="1"/>
</dbReference>
<dbReference type="GO" id="GO:0005737">
    <property type="term" value="C:cytoplasm"/>
    <property type="evidence" value="ECO:0007669"/>
    <property type="project" value="TreeGrafter"/>
</dbReference>
<dbReference type="Pfam" id="PF01379">
    <property type="entry name" value="Porphobil_deam"/>
    <property type="match status" value="1"/>
</dbReference>
<name>A0A150GY41_GONPE</name>
<dbReference type="PANTHER" id="PTHR11557:SF0">
    <property type="entry name" value="PORPHOBILINOGEN DEAMINASE"/>
    <property type="match status" value="1"/>
</dbReference>
<dbReference type="GO" id="GO:0006783">
    <property type="term" value="P:heme biosynthetic process"/>
    <property type="evidence" value="ECO:0007669"/>
    <property type="project" value="TreeGrafter"/>
</dbReference>
<evidence type="ECO:0000256" key="3">
    <source>
        <dbReference type="ARBA" id="ARBA00012655"/>
    </source>
</evidence>
<comment type="caution">
    <text evidence="7">The sequence shown here is derived from an EMBL/GenBank/DDBJ whole genome shotgun (WGS) entry which is preliminary data.</text>
</comment>
<comment type="similarity">
    <text evidence="2">Belongs to the HMBS family.</text>
</comment>
<evidence type="ECO:0000313" key="8">
    <source>
        <dbReference type="Proteomes" id="UP000075714"/>
    </source>
</evidence>
<dbReference type="InterPro" id="IPR022417">
    <property type="entry name" value="Porphobilin_deaminase_N"/>
</dbReference>
<feature type="domain" description="Porphobilinogen deaminase N-terminal" evidence="6">
    <location>
        <begin position="18"/>
        <end position="208"/>
    </location>
</feature>
<dbReference type="Gene3D" id="3.40.190.10">
    <property type="entry name" value="Periplasmic binding protein-like II"/>
    <property type="match status" value="2"/>
</dbReference>
<evidence type="ECO:0000256" key="4">
    <source>
        <dbReference type="ARBA" id="ARBA00022679"/>
    </source>
</evidence>
<dbReference type="EC" id="2.5.1.61" evidence="3"/>
<dbReference type="Proteomes" id="UP000075714">
    <property type="component" value="Unassembled WGS sequence"/>
</dbReference>
<dbReference type="NCBIfam" id="TIGR00212">
    <property type="entry name" value="hemC"/>
    <property type="match status" value="1"/>
</dbReference>
<comment type="cofactor">
    <cofactor evidence="1">
        <name>dipyrromethane</name>
        <dbReference type="ChEBI" id="CHEBI:60342"/>
    </cofactor>
</comment>
<dbReference type="GO" id="GO:0004418">
    <property type="term" value="F:hydroxymethylbilane synthase activity"/>
    <property type="evidence" value="ECO:0007669"/>
    <property type="project" value="UniProtKB-EC"/>
</dbReference>
<keyword evidence="8" id="KW-1185">Reference proteome</keyword>
<proteinExistence type="inferred from homology"/>
<keyword evidence="5" id="KW-0627">Porphyrin biosynthesis</keyword>
<protein>
    <recommendedName>
        <fullName evidence="3">hydroxymethylbilane synthase</fullName>
        <ecNumber evidence="3">2.5.1.61</ecNumber>
    </recommendedName>
</protein>
<dbReference type="PRINTS" id="PR00151">
    <property type="entry name" value="PORPHBDMNASE"/>
</dbReference>
<dbReference type="PIRSF" id="PIRSF001438">
    <property type="entry name" value="4pyrrol_synth_OHMeBilane_synth"/>
    <property type="match status" value="1"/>
</dbReference>